<evidence type="ECO:0000256" key="11">
    <source>
        <dbReference type="ARBA" id="ARBA00023136"/>
    </source>
</evidence>
<keyword evidence="6" id="KW-0441">Lipid A biosynthesis</keyword>
<gene>
    <name evidence="14" type="ORF">FE782_22440</name>
</gene>
<feature type="transmembrane region" description="Helical" evidence="12">
    <location>
        <begin position="120"/>
        <end position="137"/>
    </location>
</feature>
<dbReference type="GO" id="GO:0022857">
    <property type="term" value="F:transmembrane transporter activity"/>
    <property type="evidence" value="ECO:0007669"/>
    <property type="project" value="InterPro"/>
</dbReference>
<dbReference type="EMBL" id="VCIW01000017">
    <property type="protein sequence ID" value="TLS50093.1"/>
    <property type="molecule type" value="Genomic_DNA"/>
</dbReference>
<keyword evidence="3" id="KW-1003">Cell membrane</keyword>
<dbReference type="AlphaFoldDB" id="A0A5R9GBK0"/>
<evidence type="ECO:0000259" key="13">
    <source>
        <dbReference type="Pfam" id="PF00892"/>
    </source>
</evidence>
<keyword evidence="4" id="KW-0444">Lipid biosynthesis</keyword>
<keyword evidence="7 12" id="KW-0812">Transmembrane</keyword>
<feature type="transmembrane region" description="Helical" evidence="12">
    <location>
        <begin position="243"/>
        <end position="263"/>
    </location>
</feature>
<evidence type="ECO:0000256" key="6">
    <source>
        <dbReference type="ARBA" id="ARBA00022556"/>
    </source>
</evidence>
<evidence type="ECO:0000256" key="7">
    <source>
        <dbReference type="ARBA" id="ARBA00022692"/>
    </source>
</evidence>
<feature type="transmembrane region" description="Helical" evidence="12">
    <location>
        <begin position="215"/>
        <end position="237"/>
    </location>
</feature>
<dbReference type="GO" id="GO:0005886">
    <property type="term" value="C:plasma membrane"/>
    <property type="evidence" value="ECO:0007669"/>
    <property type="project" value="UniProtKB-SubCell"/>
</dbReference>
<evidence type="ECO:0000256" key="9">
    <source>
        <dbReference type="ARBA" id="ARBA00022989"/>
    </source>
</evidence>
<proteinExistence type="inferred from homology"/>
<keyword evidence="9 12" id="KW-1133">Transmembrane helix</keyword>
<evidence type="ECO:0000256" key="5">
    <source>
        <dbReference type="ARBA" id="ARBA00022519"/>
    </source>
</evidence>
<dbReference type="Pfam" id="PF00892">
    <property type="entry name" value="EamA"/>
    <property type="match status" value="2"/>
</dbReference>
<keyword evidence="15" id="KW-1185">Reference proteome</keyword>
<protein>
    <recommendedName>
        <fullName evidence="13">EamA domain-containing protein</fullName>
    </recommendedName>
</protein>
<name>A0A5R9GBK0_9BACL</name>
<comment type="similarity">
    <text evidence="2">Belongs to the EamA transporter family.</text>
</comment>
<evidence type="ECO:0000256" key="1">
    <source>
        <dbReference type="ARBA" id="ARBA00004651"/>
    </source>
</evidence>
<dbReference type="InterPro" id="IPR037185">
    <property type="entry name" value="EmrE-like"/>
</dbReference>
<feature type="transmembrane region" description="Helical" evidence="12">
    <location>
        <begin position="270"/>
        <end position="286"/>
    </location>
</feature>
<feature type="transmembrane region" description="Helical" evidence="12">
    <location>
        <begin position="60"/>
        <end position="81"/>
    </location>
</feature>
<feature type="domain" description="EamA" evidence="13">
    <location>
        <begin position="159"/>
        <end position="286"/>
    </location>
</feature>
<evidence type="ECO:0000256" key="10">
    <source>
        <dbReference type="ARBA" id="ARBA00023098"/>
    </source>
</evidence>
<dbReference type="SUPFAM" id="SSF103481">
    <property type="entry name" value="Multidrug resistance efflux transporter EmrE"/>
    <property type="match status" value="2"/>
</dbReference>
<feature type="transmembrane region" description="Helical" evidence="12">
    <location>
        <begin position="32"/>
        <end position="54"/>
    </location>
</feature>
<dbReference type="Gene3D" id="1.10.3730.20">
    <property type="match status" value="2"/>
</dbReference>
<keyword evidence="5" id="KW-0997">Cell inner membrane</keyword>
<dbReference type="InterPro" id="IPR000390">
    <property type="entry name" value="Small_drug/metabolite_transptr"/>
</dbReference>
<feature type="transmembrane region" description="Helical" evidence="12">
    <location>
        <begin position="6"/>
        <end position="25"/>
    </location>
</feature>
<accession>A0A5R9GBK0</accession>
<dbReference type="PANTHER" id="PTHR30561">
    <property type="entry name" value="SMR FAMILY PROTON-DEPENDENT DRUG EFFLUX TRANSPORTER SUGE"/>
    <property type="match status" value="1"/>
</dbReference>
<reference evidence="14 15" key="1">
    <citation type="submission" date="2019-05" db="EMBL/GenBank/DDBJ databases">
        <authorList>
            <person name="Narsing Rao M.P."/>
            <person name="Li W.J."/>
        </authorList>
    </citation>
    <scope>NUCLEOTIDE SEQUENCE [LARGE SCALE GENOMIC DNA]</scope>
    <source>
        <strain evidence="14 15">SYSU_K30003</strain>
    </source>
</reference>
<dbReference type="PANTHER" id="PTHR30561:SF9">
    <property type="entry name" value="4-AMINO-4-DEOXY-L-ARABINOSE-PHOSPHOUNDECAPRENOL FLIPPASE SUBUNIT ARNF-RELATED"/>
    <property type="match status" value="1"/>
</dbReference>
<evidence type="ECO:0000256" key="2">
    <source>
        <dbReference type="ARBA" id="ARBA00007362"/>
    </source>
</evidence>
<feature type="transmembrane region" description="Helical" evidence="12">
    <location>
        <begin position="93"/>
        <end position="114"/>
    </location>
</feature>
<comment type="caution">
    <text evidence="14">The sequence shown here is derived from an EMBL/GenBank/DDBJ whole genome shotgun (WGS) entry which is preliminary data.</text>
</comment>
<feature type="domain" description="EamA" evidence="13">
    <location>
        <begin position="7"/>
        <end position="137"/>
    </location>
</feature>
<evidence type="ECO:0000256" key="8">
    <source>
        <dbReference type="ARBA" id="ARBA00022985"/>
    </source>
</evidence>
<dbReference type="Proteomes" id="UP000309676">
    <property type="component" value="Unassembled WGS sequence"/>
</dbReference>
<evidence type="ECO:0000313" key="14">
    <source>
        <dbReference type="EMBL" id="TLS50093.1"/>
    </source>
</evidence>
<sequence length="287" mass="31733">MPMANYWFYLVLIASISHALWNIMLKQSENKAVFLWSLRIWSVIIFLPISFLFWPKGATITYEWIFWGAGSIVLHSAYAIVLSKAYEKSDFSLAYPISRGLGPLLVVAAGSILLSEPVTFLSVVGSFLIFIGIYIMYSGVTFSMGLKSLTSMIKSPYPLLVGLLITCYTLFDKLAVSVIPPVSLNVIENLGQVLVLGAVQVRNIGAVTRQWKNEWLKMAIAGGLAGLSYILVLIVLTEVPVSLVAPVRESSIVIGSLLGVYLLKERYNHHKILGSLIIFIGVVFIVW</sequence>
<keyword evidence="11 12" id="KW-0472">Membrane</keyword>
<keyword evidence="10" id="KW-0443">Lipid metabolism</keyword>
<evidence type="ECO:0000256" key="4">
    <source>
        <dbReference type="ARBA" id="ARBA00022516"/>
    </source>
</evidence>
<dbReference type="GO" id="GO:0009103">
    <property type="term" value="P:lipopolysaccharide biosynthetic process"/>
    <property type="evidence" value="ECO:0007669"/>
    <property type="project" value="UniProtKB-KW"/>
</dbReference>
<evidence type="ECO:0000256" key="12">
    <source>
        <dbReference type="SAM" id="Phobius"/>
    </source>
</evidence>
<comment type="subcellular location">
    <subcellularLocation>
        <location evidence="1">Cell membrane</location>
        <topology evidence="1">Multi-pass membrane protein</topology>
    </subcellularLocation>
</comment>
<keyword evidence="8" id="KW-0448">Lipopolysaccharide biosynthesis</keyword>
<evidence type="ECO:0000256" key="3">
    <source>
        <dbReference type="ARBA" id="ARBA00022475"/>
    </source>
</evidence>
<evidence type="ECO:0000313" key="15">
    <source>
        <dbReference type="Proteomes" id="UP000309676"/>
    </source>
</evidence>
<organism evidence="14 15">
    <name type="scientific">Paenibacillus antri</name>
    <dbReference type="NCBI Taxonomy" id="2582848"/>
    <lineage>
        <taxon>Bacteria</taxon>
        <taxon>Bacillati</taxon>
        <taxon>Bacillota</taxon>
        <taxon>Bacilli</taxon>
        <taxon>Bacillales</taxon>
        <taxon>Paenibacillaceae</taxon>
        <taxon>Paenibacillus</taxon>
    </lineage>
</organism>
<dbReference type="InterPro" id="IPR000620">
    <property type="entry name" value="EamA_dom"/>
</dbReference>